<keyword evidence="4" id="KW-1185">Reference proteome</keyword>
<feature type="region of interest" description="Disordered" evidence="1">
    <location>
        <begin position="200"/>
        <end position="219"/>
    </location>
</feature>
<feature type="compositionally biased region" description="Polar residues" evidence="1">
    <location>
        <begin position="108"/>
        <end position="124"/>
    </location>
</feature>
<feature type="chain" id="PRO_5043921366" evidence="2">
    <location>
        <begin position="23"/>
        <end position="415"/>
    </location>
</feature>
<feature type="compositionally biased region" description="Low complexity" evidence="1">
    <location>
        <begin position="357"/>
        <end position="369"/>
    </location>
</feature>
<feature type="region of interest" description="Disordered" evidence="1">
    <location>
        <begin position="53"/>
        <end position="136"/>
    </location>
</feature>
<feature type="signal peptide" evidence="2">
    <location>
        <begin position="1"/>
        <end position="22"/>
    </location>
</feature>
<reference evidence="3" key="2">
    <citation type="submission" date="2021-12" db="EMBL/GenBank/DDBJ databases">
        <title>Resequencing data analysis of finger millet.</title>
        <authorList>
            <person name="Hatakeyama M."/>
            <person name="Aluri S."/>
            <person name="Balachadran M.T."/>
            <person name="Sivarajan S.R."/>
            <person name="Poveda L."/>
            <person name="Shimizu-Inatsugi R."/>
            <person name="Schlapbach R."/>
            <person name="Sreeman S.M."/>
            <person name="Shimizu K.K."/>
        </authorList>
    </citation>
    <scope>NUCLEOTIDE SEQUENCE</scope>
</reference>
<dbReference type="Proteomes" id="UP001054889">
    <property type="component" value="Unassembled WGS sequence"/>
</dbReference>
<comment type="caution">
    <text evidence="3">The sequence shown here is derived from an EMBL/GenBank/DDBJ whole genome shotgun (WGS) entry which is preliminary data.</text>
</comment>
<evidence type="ECO:0000256" key="2">
    <source>
        <dbReference type="SAM" id="SignalP"/>
    </source>
</evidence>
<proteinExistence type="predicted"/>
<reference evidence="3" key="1">
    <citation type="journal article" date="2018" name="DNA Res.">
        <title>Multiple hybrid de novo genome assembly of finger millet, an orphan allotetraploid crop.</title>
        <authorList>
            <person name="Hatakeyama M."/>
            <person name="Aluri S."/>
            <person name="Balachadran M.T."/>
            <person name="Sivarajan S.R."/>
            <person name="Patrignani A."/>
            <person name="Gruter S."/>
            <person name="Poveda L."/>
            <person name="Shimizu-Inatsugi R."/>
            <person name="Baeten J."/>
            <person name="Francoijs K.J."/>
            <person name="Nataraja K.N."/>
            <person name="Reddy Y.A.N."/>
            <person name="Phadnis S."/>
            <person name="Ravikumar R.L."/>
            <person name="Schlapbach R."/>
            <person name="Sreeman S.M."/>
            <person name="Shimizu K.K."/>
        </authorList>
    </citation>
    <scope>NUCLEOTIDE SEQUENCE</scope>
</reference>
<feature type="compositionally biased region" description="Basic and acidic residues" evidence="1">
    <location>
        <begin position="403"/>
        <end position="415"/>
    </location>
</feature>
<protein>
    <submittedName>
        <fullName evidence="3">Uncharacterized protein</fullName>
    </submittedName>
</protein>
<sequence length="415" mass="44194">MTALIVSFLVALLRQLLEDTRCDHACRVVRHLQATLTGIQFRRIFSLLLRPRRGPVGHRGRQPPMARRGWRFRNRRRRRHGGRRQRGHCRRMDVGSFRGPHGDPGAGPSTTVPRTTTEAPSSPSAHLPTPKPLTEPVPCLGQSAVDVGTPAAAASTSLAAATATVDAAGPSSLPRPQPLRRTARIRTGGRGGEPWRRFAVRTAPPQPPMSSSSSGSRARLHFYDIEIPGSEEETPSPPSSPSFEVITAGELAGSAAGALRLATGLAPPTPAPSPHTDVMPTLPAQLLGDRAASPARGHQRREGLSTPADLSPATTSAPPLRRSGADTDRITTKGGRAGRGRRDGAARHHGDTDGRRCSSTQRRSPTSTRWPGAAVRRGTADLTRHGGASRRIGAARHGRPGAARRDAGDLAARRR</sequence>
<feature type="compositionally biased region" description="Basic and acidic residues" evidence="1">
    <location>
        <begin position="340"/>
        <end position="356"/>
    </location>
</feature>
<gene>
    <name evidence="3" type="primary">gb08384</name>
    <name evidence="3" type="ORF">PR202_gb08384</name>
</gene>
<evidence type="ECO:0000313" key="4">
    <source>
        <dbReference type="Proteomes" id="UP001054889"/>
    </source>
</evidence>
<dbReference type="EMBL" id="BQKI01000075">
    <property type="protein sequence ID" value="GJN20944.1"/>
    <property type="molecule type" value="Genomic_DNA"/>
</dbReference>
<accession>A0AAV5EEI1</accession>
<keyword evidence="2" id="KW-0732">Signal</keyword>
<dbReference type="AlphaFoldDB" id="A0AAV5EEI1"/>
<evidence type="ECO:0000256" key="1">
    <source>
        <dbReference type="SAM" id="MobiDB-lite"/>
    </source>
</evidence>
<name>A0AAV5EEI1_ELECO</name>
<organism evidence="3 4">
    <name type="scientific">Eleusine coracana subsp. coracana</name>
    <dbReference type="NCBI Taxonomy" id="191504"/>
    <lineage>
        <taxon>Eukaryota</taxon>
        <taxon>Viridiplantae</taxon>
        <taxon>Streptophyta</taxon>
        <taxon>Embryophyta</taxon>
        <taxon>Tracheophyta</taxon>
        <taxon>Spermatophyta</taxon>
        <taxon>Magnoliopsida</taxon>
        <taxon>Liliopsida</taxon>
        <taxon>Poales</taxon>
        <taxon>Poaceae</taxon>
        <taxon>PACMAD clade</taxon>
        <taxon>Chloridoideae</taxon>
        <taxon>Cynodonteae</taxon>
        <taxon>Eleusininae</taxon>
        <taxon>Eleusine</taxon>
    </lineage>
</organism>
<feature type="region of interest" description="Disordered" evidence="1">
    <location>
        <begin position="290"/>
        <end position="415"/>
    </location>
</feature>
<feature type="compositionally biased region" description="Basic residues" evidence="1">
    <location>
        <begin position="68"/>
        <end position="89"/>
    </location>
</feature>
<evidence type="ECO:0000313" key="3">
    <source>
        <dbReference type="EMBL" id="GJN20944.1"/>
    </source>
</evidence>